<dbReference type="Proteomes" id="UP000012153">
    <property type="component" value="Unassembled WGS sequence"/>
</dbReference>
<protein>
    <submittedName>
        <fullName evidence="1">Uncharacterized protein</fullName>
    </submittedName>
</protein>
<accession>M6UCW5</accession>
<reference evidence="1 2" key="1">
    <citation type="submission" date="2013-01" db="EMBL/GenBank/DDBJ databases">
        <authorList>
            <person name="Harkins D.M."/>
            <person name="Durkin A.S."/>
            <person name="Brinkac L.M."/>
            <person name="Haft D.H."/>
            <person name="Selengut J.D."/>
            <person name="Sanka R."/>
            <person name="DePew J."/>
            <person name="Purushe J."/>
            <person name="Matthias M.A."/>
            <person name="Vinetz J.M."/>
            <person name="Sutton G.G."/>
            <person name="Nierman W.C."/>
            <person name="Fouts D.E."/>
        </authorList>
    </citation>
    <scope>NUCLEOTIDE SEQUENCE [LARGE SCALE GENOMIC DNA]</scope>
    <source>
        <strain evidence="1 2">ZUN142</strain>
    </source>
</reference>
<gene>
    <name evidence="1" type="ORF">LEP1GSC186_3702</name>
</gene>
<sequence>MNLNSLILEYILCDLYFFFFNKKSRKVSGLKIDSANSLYLIRVIQFYLSETQFTENVSKSLFPTNFILHSALVKYLKVFTLPKTISYLNNILNTLNLNYLPSKNKTINLESFRRK</sequence>
<proteinExistence type="predicted"/>
<organism evidence="1 2">
    <name type="scientific">Leptospira noguchii serovar Autumnalis str. ZUN142</name>
    <dbReference type="NCBI Taxonomy" id="1085540"/>
    <lineage>
        <taxon>Bacteria</taxon>
        <taxon>Pseudomonadati</taxon>
        <taxon>Spirochaetota</taxon>
        <taxon>Spirochaetia</taxon>
        <taxon>Leptospirales</taxon>
        <taxon>Leptospiraceae</taxon>
        <taxon>Leptospira</taxon>
    </lineage>
</organism>
<dbReference type="AlphaFoldDB" id="M6UCW5"/>
<evidence type="ECO:0000313" key="1">
    <source>
        <dbReference type="EMBL" id="EMO40686.1"/>
    </source>
</evidence>
<comment type="caution">
    <text evidence="1">The sequence shown here is derived from an EMBL/GenBank/DDBJ whole genome shotgun (WGS) entry which is preliminary data.</text>
</comment>
<evidence type="ECO:0000313" key="2">
    <source>
        <dbReference type="Proteomes" id="UP000012153"/>
    </source>
</evidence>
<name>M6UCW5_9LEPT</name>
<dbReference type="EMBL" id="AHOP02000029">
    <property type="protein sequence ID" value="EMO40686.1"/>
    <property type="molecule type" value="Genomic_DNA"/>
</dbReference>